<name>A0A516WZ57_9ACTN</name>
<dbReference type="EMBL" id="CP041765">
    <property type="protein sequence ID" value="QDQ96119.1"/>
    <property type="molecule type" value="Genomic_DNA"/>
</dbReference>
<evidence type="ECO:0000256" key="4">
    <source>
        <dbReference type="PROSITE-ProRule" id="PRU00335"/>
    </source>
</evidence>
<keyword evidence="8" id="KW-1185">Reference proteome</keyword>
<dbReference type="InterPro" id="IPR036271">
    <property type="entry name" value="Tet_transcr_reg_TetR-rel_C_sf"/>
</dbReference>
<evidence type="ECO:0000313" key="7">
    <source>
        <dbReference type="EMBL" id="QDQ96119.1"/>
    </source>
</evidence>
<feature type="region of interest" description="Disordered" evidence="5">
    <location>
        <begin position="1"/>
        <end position="39"/>
    </location>
</feature>
<dbReference type="InterPro" id="IPR001647">
    <property type="entry name" value="HTH_TetR"/>
</dbReference>
<dbReference type="SUPFAM" id="SSF46689">
    <property type="entry name" value="Homeodomain-like"/>
    <property type="match status" value="1"/>
</dbReference>
<dbReference type="KEGG" id="toy:FO059_00625"/>
<evidence type="ECO:0000256" key="5">
    <source>
        <dbReference type="SAM" id="MobiDB-lite"/>
    </source>
</evidence>
<dbReference type="GO" id="GO:0000976">
    <property type="term" value="F:transcription cis-regulatory region binding"/>
    <property type="evidence" value="ECO:0007669"/>
    <property type="project" value="TreeGrafter"/>
</dbReference>
<dbReference type="GO" id="GO:0003700">
    <property type="term" value="F:DNA-binding transcription factor activity"/>
    <property type="evidence" value="ECO:0007669"/>
    <property type="project" value="TreeGrafter"/>
</dbReference>
<keyword evidence="3" id="KW-0804">Transcription</keyword>
<protein>
    <submittedName>
        <fullName evidence="7">TetR/AcrR family transcriptional regulator</fullName>
    </submittedName>
</protein>
<dbReference type="InterPro" id="IPR009057">
    <property type="entry name" value="Homeodomain-like_sf"/>
</dbReference>
<sequence>MRSGTAPGGRGVRIVDEPRSPDAPQQSRRPRAGRPRDAAKDEAILAAARRLLAARGYQKTTIAAVSRESGVNTPAIYRRWPTRVALIEEAVHGPAGQPLPEATGDLRADVESWVHVFLARAARPSARAGVPGLLSDAQSEDDRSRLLRIGAPVRRAFTALIDAAEDRGEVPPGADTALLFEILSSSTSMRGLTRGMEEADAYVAELAGALLVLAAHHREVHP</sequence>
<evidence type="ECO:0000256" key="1">
    <source>
        <dbReference type="ARBA" id="ARBA00023015"/>
    </source>
</evidence>
<feature type="compositionally biased region" description="Gly residues" evidence="5">
    <location>
        <begin position="1"/>
        <end position="11"/>
    </location>
</feature>
<dbReference type="PRINTS" id="PR00455">
    <property type="entry name" value="HTHTETR"/>
</dbReference>
<evidence type="ECO:0000313" key="8">
    <source>
        <dbReference type="Proteomes" id="UP000317344"/>
    </source>
</evidence>
<dbReference type="Pfam" id="PF00440">
    <property type="entry name" value="TetR_N"/>
    <property type="match status" value="1"/>
</dbReference>
<dbReference type="OrthoDB" id="4549829at2"/>
<dbReference type="PROSITE" id="PS50977">
    <property type="entry name" value="HTH_TETR_2"/>
    <property type="match status" value="1"/>
</dbReference>
<dbReference type="Gene3D" id="1.10.357.10">
    <property type="entry name" value="Tetracycline Repressor, domain 2"/>
    <property type="match status" value="1"/>
</dbReference>
<keyword evidence="2 4" id="KW-0238">DNA-binding</keyword>
<dbReference type="SUPFAM" id="SSF48498">
    <property type="entry name" value="Tetracyclin repressor-like, C-terminal domain"/>
    <property type="match status" value="1"/>
</dbReference>
<evidence type="ECO:0000259" key="6">
    <source>
        <dbReference type="PROSITE" id="PS50977"/>
    </source>
</evidence>
<dbReference type="InterPro" id="IPR050109">
    <property type="entry name" value="HTH-type_TetR-like_transc_reg"/>
</dbReference>
<dbReference type="Gene3D" id="1.10.10.60">
    <property type="entry name" value="Homeodomain-like"/>
    <property type="match status" value="1"/>
</dbReference>
<accession>A0A516WZ57</accession>
<proteinExistence type="predicted"/>
<reference evidence="7 8" key="1">
    <citation type="submission" date="2019-07" db="EMBL/GenBank/DDBJ databases">
        <title>Tomitella cavernea sp. nov., an actinomycete isolated from soil.</title>
        <authorList>
            <person name="Cheng J."/>
        </authorList>
    </citation>
    <scope>NUCLEOTIDE SEQUENCE [LARGE SCALE GENOMIC DNA]</scope>
    <source>
        <strain evidence="7 8">HY188</strain>
    </source>
</reference>
<keyword evidence="1" id="KW-0805">Transcription regulation</keyword>
<reference evidence="7 8" key="2">
    <citation type="submission" date="2019-07" db="EMBL/GenBank/DDBJ databases">
        <authorList>
            <person name="Huang Y."/>
        </authorList>
    </citation>
    <scope>NUCLEOTIDE SEQUENCE [LARGE SCALE GENOMIC DNA]</scope>
    <source>
        <strain evidence="7 8">HY188</strain>
    </source>
</reference>
<dbReference type="Pfam" id="PF16859">
    <property type="entry name" value="TetR_C_11"/>
    <property type="match status" value="1"/>
</dbReference>
<gene>
    <name evidence="7" type="ORF">FO059_00625</name>
</gene>
<dbReference type="AlphaFoldDB" id="A0A516WZ57"/>
<feature type="DNA-binding region" description="H-T-H motif" evidence="4">
    <location>
        <begin position="61"/>
        <end position="80"/>
    </location>
</feature>
<evidence type="ECO:0000256" key="2">
    <source>
        <dbReference type="ARBA" id="ARBA00023125"/>
    </source>
</evidence>
<evidence type="ECO:0000256" key="3">
    <source>
        <dbReference type="ARBA" id="ARBA00023163"/>
    </source>
</evidence>
<dbReference type="PANTHER" id="PTHR30055:SF230">
    <property type="entry name" value="TRANSCRIPTIONAL REGULATORY PROTEIN (PROBABLY TETR-FAMILY)-RELATED"/>
    <property type="match status" value="1"/>
</dbReference>
<dbReference type="PANTHER" id="PTHR30055">
    <property type="entry name" value="HTH-TYPE TRANSCRIPTIONAL REGULATOR RUTR"/>
    <property type="match status" value="1"/>
</dbReference>
<organism evidence="7 8">
    <name type="scientific">Tomitella fengzijianii</name>
    <dbReference type="NCBI Taxonomy" id="2597660"/>
    <lineage>
        <taxon>Bacteria</taxon>
        <taxon>Bacillati</taxon>
        <taxon>Actinomycetota</taxon>
        <taxon>Actinomycetes</taxon>
        <taxon>Mycobacteriales</taxon>
        <taxon>Tomitella</taxon>
    </lineage>
</organism>
<dbReference type="Proteomes" id="UP000317344">
    <property type="component" value="Chromosome"/>
</dbReference>
<feature type="domain" description="HTH tetR-type" evidence="6">
    <location>
        <begin position="38"/>
        <end position="98"/>
    </location>
</feature>
<dbReference type="InterPro" id="IPR011075">
    <property type="entry name" value="TetR_C"/>
</dbReference>